<evidence type="ECO:0000256" key="1">
    <source>
        <dbReference type="SAM" id="SignalP"/>
    </source>
</evidence>
<feature type="signal peptide" evidence="1">
    <location>
        <begin position="1"/>
        <end position="22"/>
    </location>
</feature>
<dbReference type="InterPro" id="IPR007969">
    <property type="entry name" value="DUF732"/>
</dbReference>
<dbReference type="Pfam" id="PF05305">
    <property type="entry name" value="DUF732"/>
    <property type="match status" value="1"/>
</dbReference>
<dbReference type="RefSeq" id="WP_283714535.1">
    <property type="nucleotide sequence ID" value="NZ_JASJND010000001.1"/>
</dbReference>
<feature type="domain" description="DUF732" evidence="2">
    <location>
        <begin position="55"/>
        <end position="129"/>
    </location>
</feature>
<evidence type="ECO:0000259" key="2">
    <source>
        <dbReference type="Pfam" id="PF05305"/>
    </source>
</evidence>
<reference evidence="3 4" key="1">
    <citation type="submission" date="2023-05" db="EMBL/GenBank/DDBJ databases">
        <title>Microbacterium dauci sp.nov., Isolated from Carrot Rhizosphere Soil.</title>
        <authorList>
            <person name="Xiao Z."/>
            <person name="Zheng J."/>
        </authorList>
    </citation>
    <scope>NUCLEOTIDE SEQUENCE [LARGE SCALE GENOMIC DNA]</scope>
    <source>
        <strain evidence="3 4">LX3-4</strain>
    </source>
</reference>
<dbReference type="Proteomes" id="UP001321481">
    <property type="component" value="Unassembled WGS sequence"/>
</dbReference>
<evidence type="ECO:0000313" key="4">
    <source>
        <dbReference type="Proteomes" id="UP001321481"/>
    </source>
</evidence>
<sequence>MMKRSAAVLGTVLLAVMLAGCAGPVEGTAPEGDVEISAEATEGLVAETPEVETGEQAFLDEVRANLRPENVIPNATDEQLLDAGEQACEAIANGADTSTLSLIDGESTDVSGYYPDSATIIVAARQALCD</sequence>
<dbReference type="PROSITE" id="PS51257">
    <property type="entry name" value="PROKAR_LIPOPROTEIN"/>
    <property type="match status" value="1"/>
</dbReference>
<keyword evidence="4" id="KW-1185">Reference proteome</keyword>
<keyword evidence="1" id="KW-0732">Signal</keyword>
<accession>A0ABT6ZAQ7</accession>
<comment type="caution">
    <text evidence="3">The sequence shown here is derived from an EMBL/GenBank/DDBJ whole genome shotgun (WGS) entry which is preliminary data.</text>
</comment>
<proteinExistence type="predicted"/>
<name>A0ABT6ZAQ7_9MICO</name>
<organism evidence="3 4">
    <name type="scientific">Microbacterium dauci</name>
    <dbReference type="NCBI Taxonomy" id="3048008"/>
    <lineage>
        <taxon>Bacteria</taxon>
        <taxon>Bacillati</taxon>
        <taxon>Actinomycetota</taxon>
        <taxon>Actinomycetes</taxon>
        <taxon>Micrococcales</taxon>
        <taxon>Microbacteriaceae</taxon>
        <taxon>Microbacterium</taxon>
    </lineage>
</organism>
<gene>
    <name evidence="3" type="ORF">QNI14_02120</name>
</gene>
<evidence type="ECO:0000313" key="3">
    <source>
        <dbReference type="EMBL" id="MDJ1113244.1"/>
    </source>
</evidence>
<protein>
    <submittedName>
        <fullName evidence="3">DUF732 domain-containing protein</fullName>
    </submittedName>
</protein>
<feature type="chain" id="PRO_5046705244" evidence="1">
    <location>
        <begin position="23"/>
        <end position="130"/>
    </location>
</feature>
<dbReference type="EMBL" id="JASJND010000001">
    <property type="protein sequence ID" value="MDJ1113244.1"/>
    <property type="molecule type" value="Genomic_DNA"/>
</dbReference>